<dbReference type="InterPro" id="IPR007074">
    <property type="entry name" value="LicD/FKTN/FKRP_NTP_transf"/>
</dbReference>
<comment type="caution">
    <text evidence="2">The sequence shown here is derived from an EMBL/GenBank/DDBJ whole genome shotgun (WGS) entry which is preliminary data.</text>
</comment>
<evidence type="ECO:0000313" key="3">
    <source>
        <dbReference type="Proteomes" id="UP000051256"/>
    </source>
</evidence>
<keyword evidence="3" id="KW-1185">Reference proteome</keyword>
<evidence type="ECO:0000313" key="2">
    <source>
        <dbReference type="EMBL" id="KRM93505.1"/>
    </source>
</evidence>
<gene>
    <name evidence="2" type="ORF">FC56_GL000217</name>
</gene>
<organism evidence="2 3">
    <name type="scientific">Lentilactobacillus senioris DSM 24302 = JCM 17472</name>
    <dbReference type="NCBI Taxonomy" id="1423802"/>
    <lineage>
        <taxon>Bacteria</taxon>
        <taxon>Bacillati</taxon>
        <taxon>Bacillota</taxon>
        <taxon>Bacilli</taxon>
        <taxon>Lactobacillales</taxon>
        <taxon>Lactobacillaceae</taxon>
        <taxon>Lentilactobacillus</taxon>
    </lineage>
</organism>
<dbReference type="Pfam" id="PF04991">
    <property type="entry name" value="LicD"/>
    <property type="match status" value="1"/>
</dbReference>
<evidence type="ECO:0000259" key="1">
    <source>
        <dbReference type="Pfam" id="PF04991"/>
    </source>
</evidence>
<dbReference type="STRING" id="1423802.FC56_GL000217"/>
<name>A0A0R2CP40_9LACO</name>
<reference evidence="2 3" key="1">
    <citation type="journal article" date="2015" name="Genome Announc.">
        <title>Expanding the biotechnology potential of lactobacilli through comparative genomics of 213 strains and associated genera.</title>
        <authorList>
            <person name="Sun Z."/>
            <person name="Harris H.M."/>
            <person name="McCann A."/>
            <person name="Guo C."/>
            <person name="Argimon S."/>
            <person name="Zhang W."/>
            <person name="Yang X."/>
            <person name="Jeffery I.B."/>
            <person name="Cooney J.C."/>
            <person name="Kagawa T.F."/>
            <person name="Liu W."/>
            <person name="Song Y."/>
            <person name="Salvetti E."/>
            <person name="Wrobel A."/>
            <person name="Rasinkangas P."/>
            <person name="Parkhill J."/>
            <person name="Rea M.C."/>
            <person name="O'Sullivan O."/>
            <person name="Ritari J."/>
            <person name="Douillard F.P."/>
            <person name="Paul Ross R."/>
            <person name="Yang R."/>
            <person name="Briner A.E."/>
            <person name="Felis G.E."/>
            <person name="de Vos W.M."/>
            <person name="Barrangou R."/>
            <person name="Klaenhammer T.R."/>
            <person name="Caufield P.W."/>
            <person name="Cui Y."/>
            <person name="Zhang H."/>
            <person name="O'Toole P.W."/>
        </authorList>
    </citation>
    <scope>NUCLEOTIDE SEQUENCE [LARGE SCALE GENOMIC DNA]</scope>
    <source>
        <strain evidence="2 3">DSM 24302</strain>
    </source>
</reference>
<dbReference type="PANTHER" id="PTHR43404">
    <property type="entry name" value="LIPOPOLYSACCHARIDE CHOLINEPHOSPHOTRANSFERASE LICD"/>
    <property type="match status" value="1"/>
</dbReference>
<dbReference type="EMBL" id="AYZR01000008">
    <property type="protein sequence ID" value="KRM93505.1"/>
    <property type="molecule type" value="Genomic_DNA"/>
</dbReference>
<dbReference type="PATRIC" id="fig|1423802.4.peg.219"/>
<dbReference type="InterPro" id="IPR052942">
    <property type="entry name" value="LPS_cholinephosphotransferase"/>
</dbReference>
<proteinExistence type="predicted"/>
<sequence>MTTTMINLIHQAELDTLKAFVKVCEQLGLPYIATGGTLLGAIRHHGFIPWDDDLDVAMLRSDYETFLAKAPEILASQPYFLQTPFSDENYGLSYAKLLNQHTFIEEKNNVNYARKGVFLDIFPLDQIPDSTSQLRKQLSDIHRLDNRLLLKLHYNVIDTPMRHLMSELSTEQRQTVLDLKKRRLALMQQYNSNNITPDTQFKNLASQYSYDKEIMNYHQITDTELVPFEDMLLNVSSDYNNILISLYGDYMALPPESQQTAKHINHLIVNNQEYFA</sequence>
<dbReference type="GO" id="GO:0009100">
    <property type="term" value="P:glycoprotein metabolic process"/>
    <property type="evidence" value="ECO:0007669"/>
    <property type="project" value="UniProtKB-ARBA"/>
</dbReference>
<feature type="domain" description="LicD/FKTN/FKRP nucleotidyltransferase" evidence="1">
    <location>
        <begin position="24"/>
        <end position="248"/>
    </location>
</feature>
<protein>
    <submittedName>
        <fullName evidence="2">LicD family protein</fullName>
    </submittedName>
</protein>
<dbReference type="RefSeq" id="WP_056978125.1">
    <property type="nucleotide sequence ID" value="NZ_AYZR01000008.1"/>
</dbReference>
<dbReference type="PANTHER" id="PTHR43404:SF2">
    <property type="entry name" value="LIPOPOLYSACCHARIDE CHOLINEPHOSPHOTRANSFERASE LICD"/>
    <property type="match status" value="1"/>
</dbReference>
<dbReference type="Proteomes" id="UP000051256">
    <property type="component" value="Unassembled WGS sequence"/>
</dbReference>
<dbReference type="AlphaFoldDB" id="A0A0R2CP40"/>
<accession>A0A0R2CP40</accession>